<dbReference type="InterPro" id="IPR053931">
    <property type="entry name" value="RapZ_C"/>
</dbReference>
<dbReference type="PANTHER" id="PTHR30448">
    <property type="entry name" value="RNASE ADAPTER PROTEIN RAPZ"/>
    <property type="match status" value="1"/>
</dbReference>
<dbReference type="Pfam" id="PF22740">
    <property type="entry name" value="PapZ_C"/>
    <property type="match status" value="1"/>
</dbReference>
<dbReference type="EMBL" id="CP028374">
    <property type="protein sequence ID" value="AXN01989.1"/>
    <property type="molecule type" value="Genomic_DNA"/>
</dbReference>
<gene>
    <name evidence="2" type="ORF">C9I82_007</name>
</gene>
<feature type="domain" description="RapZ C-terminal" evidence="1">
    <location>
        <begin position="33"/>
        <end position="150"/>
    </location>
</feature>
<keyword evidence="3" id="KW-1185">Reference proteome</keyword>
<evidence type="ECO:0000313" key="3">
    <source>
        <dbReference type="Proteomes" id="UP000256856"/>
    </source>
</evidence>
<dbReference type="InterPro" id="IPR005337">
    <property type="entry name" value="RapZ-like"/>
</dbReference>
<dbReference type="PANTHER" id="PTHR30448:SF0">
    <property type="entry name" value="RNASE ADAPTER PROTEIN RAPZ"/>
    <property type="match status" value="1"/>
</dbReference>
<accession>A0A346DZ34</accession>
<reference evidence="2 3" key="1">
    <citation type="submission" date="2018-03" db="EMBL/GenBank/DDBJ databases">
        <title>A parallel universe: an anciently diverged bacterial symbiosis in a Hawaiian planthopper (Hemiptera: Cixiidae) reveals rearranged nutritional responsibilities.</title>
        <authorList>
            <person name="Bennett G."/>
            <person name="Mao M."/>
        </authorList>
    </citation>
    <scope>NUCLEOTIDE SEQUENCE [LARGE SCALE GENOMIC DNA]</scope>
    <source>
        <strain evidence="2 3">OLIH</strain>
    </source>
</reference>
<dbReference type="Proteomes" id="UP000256856">
    <property type="component" value="Chromosome"/>
</dbReference>
<name>A0A346DZ34_9ENTR</name>
<dbReference type="KEGG" id="ppet:C9I82_007"/>
<dbReference type="AlphaFoldDB" id="A0A346DZ34"/>
<sequence length="157" mass="18835">MKYKRKNNKNNKIMKLNNISNTILQKNNNKILKIIFQSFGFKYKIPSYTNYLFDVRFLPNPYWKKKLKKLNGLNKKVIKFIEKQKKFNIFIEKTKKYINYLINISKKNKCELIIISFGCTGGQHRSVYIVEKLYNIFKVKGYNIITIHNSLLNKKII</sequence>
<evidence type="ECO:0000313" key="2">
    <source>
        <dbReference type="EMBL" id="AXN01989.1"/>
    </source>
</evidence>
<proteinExistence type="predicted"/>
<evidence type="ECO:0000259" key="1">
    <source>
        <dbReference type="Pfam" id="PF22740"/>
    </source>
</evidence>
<dbReference type="GO" id="GO:0005524">
    <property type="term" value="F:ATP binding"/>
    <property type="evidence" value="ECO:0007669"/>
    <property type="project" value="InterPro"/>
</dbReference>
<organism evidence="2 3">
    <name type="scientific">Candidatus Purcelliella pentastirinorum</name>
    <dbReference type="NCBI Taxonomy" id="472834"/>
    <lineage>
        <taxon>Bacteria</taxon>
        <taxon>Pseudomonadati</taxon>
        <taxon>Pseudomonadota</taxon>
        <taxon>Gammaproteobacteria</taxon>
        <taxon>Enterobacterales</taxon>
        <taxon>Enterobacteriaceae</taxon>
        <taxon>Candidatus Purcelliella</taxon>
    </lineage>
</organism>
<protein>
    <submittedName>
        <fullName evidence="2">RNase adapter protein RapZ</fullName>
    </submittedName>
</protein>